<organism evidence="2 3">
    <name type="scientific">Litchfieldia salsa</name>
    <dbReference type="NCBI Taxonomy" id="930152"/>
    <lineage>
        <taxon>Bacteria</taxon>
        <taxon>Bacillati</taxon>
        <taxon>Bacillota</taxon>
        <taxon>Bacilli</taxon>
        <taxon>Bacillales</taxon>
        <taxon>Bacillaceae</taxon>
        <taxon>Litchfieldia</taxon>
    </lineage>
</organism>
<dbReference type="PANTHER" id="PTHR40031:SF1">
    <property type="entry name" value="MEMBRANE-BOUND METAL-DEPENDENT HYDROLASE"/>
    <property type="match status" value="1"/>
</dbReference>
<feature type="transmembrane region" description="Helical" evidence="1">
    <location>
        <begin position="126"/>
        <end position="148"/>
    </location>
</feature>
<dbReference type="EMBL" id="FNJU01000012">
    <property type="protein sequence ID" value="SDP91383.1"/>
    <property type="molecule type" value="Genomic_DNA"/>
</dbReference>
<dbReference type="OrthoDB" id="245523at2"/>
<proteinExistence type="predicted"/>
<dbReference type="InterPro" id="IPR053170">
    <property type="entry name" value="Transcription_regulator"/>
</dbReference>
<dbReference type="Proteomes" id="UP000199159">
    <property type="component" value="Unassembled WGS sequence"/>
</dbReference>
<sequence length="288" mass="33448">MDTVTHTLFGMTLYGAIDKKNESKEMKKSLIVATMVGSQIPDIDVISRLWDTEGLYQMWHRGITHSILMVPIWAFILTALCTLIFKVKDYKRLFFISGIAVFIHSTSDLFNAWGTGYFEPLSDIRVTFGVIPIVDVVFWVIMLTAMIFTRFKKKNSYKSFRFAWVLIALHISIQSLQGYFLYQQYEGKYDQLALSASFVPWNYTLIGKKADVVEITDDALFLDADHLYTLHSKENTILDDLFIQNPDARTLYKWSPFVVIVDDEEKVGIYDPRFYMDGESFLFEYVEK</sequence>
<feature type="transmembrane region" description="Helical" evidence="1">
    <location>
        <begin position="92"/>
        <end position="114"/>
    </location>
</feature>
<evidence type="ECO:0000256" key="1">
    <source>
        <dbReference type="SAM" id="Phobius"/>
    </source>
</evidence>
<gene>
    <name evidence="2" type="ORF">SAMN05216565_11225</name>
</gene>
<keyword evidence="1" id="KW-0812">Transmembrane</keyword>
<evidence type="ECO:0000313" key="2">
    <source>
        <dbReference type="EMBL" id="SDP91383.1"/>
    </source>
</evidence>
<feature type="transmembrane region" description="Helical" evidence="1">
    <location>
        <begin position="160"/>
        <end position="182"/>
    </location>
</feature>
<dbReference type="STRING" id="930152.SAMN05216565_11225"/>
<reference evidence="3" key="1">
    <citation type="submission" date="2016-10" db="EMBL/GenBank/DDBJ databases">
        <authorList>
            <person name="Varghese N."/>
            <person name="Submissions S."/>
        </authorList>
    </citation>
    <scope>NUCLEOTIDE SEQUENCE [LARGE SCALE GENOMIC DNA]</scope>
    <source>
        <strain evidence="3">IBRC-M10078</strain>
    </source>
</reference>
<keyword evidence="1" id="KW-1133">Transmembrane helix</keyword>
<dbReference type="PANTHER" id="PTHR40031">
    <property type="entry name" value="HYPOTHETICAL MEMBRANE SPANNING PROTEIN"/>
    <property type="match status" value="1"/>
</dbReference>
<dbReference type="AlphaFoldDB" id="A0A1H0WLA1"/>
<name>A0A1H0WLA1_9BACI</name>
<protein>
    <submittedName>
        <fullName evidence="2">Inner membrane protein</fullName>
    </submittedName>
</protein>
<keyword evidence="1" id="KW-0472">Membrane</keyword>
<dbReference type="InterPro" id="IPR007404">
    <property type="entry name" value="YdjM-like"/>
</dbReference>
<feature type="transmembrane region" description="Helical" evidence="1">
    <location>
        <begin position="63"/>
        <end position="85"/>
    </location>
</feature>
<dbReference type="Pfam" id="PF04307">
    <property type="entry name" value="YdjM"/>
    <property type="match status" value="1"/>
</dbReference>
<evidence type="ECO:0000313" key="3">
    <source>
        <dbReference type="Proteomes" id="UP000199159"/>
    </source>
</evidence>
<accession>A0A1H0WLA1</accession>
<keyword evidence="3" id="KW-1185">Reference proteome</keyword>
<dbReference type="RefSeq" id="WP_090857943.1">
    <property type="nucleotide sequence ID" value="NZ_FNJU01000012.1"/>
</dbReference>